<dbReference type="GO" id="GO:0042626">
    <property type="term" value="F:ATPase-coupled transmembrane transporter activity"/>
    <property type="evidence" value="ECO:0007669"/>
    <property type="project" value="TreeGrafter"/>
</dbReference>
<dbReference type="SUPFAM" id="SSF52540">
    <property type="entry name" value="P-loop containing nucleoside triphosphate hydrolases"/>
    <property type="match status" value="2"/>
</dbReference>
<dbReference type="PANTHER" id="PTHR43553">
    <property type="entry name" value="HEAVY METAL TRANSPORTER"/>
    <property type="match status" value="1"/>
</dbReference>
<dbReference type="InterPro" id="IPR003593">
    <property type="entry name" value="AAA+_ATPase"/>
</dbReference>
<evidence type="ECO:0000313" key="8">
    <source>
        <dbReference type="Proteomes" id="UP000716004"/>
    </source>
</evidence>
<sequence length="489" mass="54599">MLQIRDLRFRYSGCDTVSFHLDSLDIERGEMVLVCGPTGSGKTTFFRCINSLIPHFYGGEFGGHVVVEGLDTRDAGPYEMSGLIGTVFQDPESQFIMLSAREEIAFNLRNHGMGEEEIEQAIERVSSLLGDYDLVEKNVVELSAGQKQRIAIASVAAWRPPYILLDEPTSQLDDNGTASLMDLLLKLNARGHTIIMSEHRIERVAEFFNRFILINEGTVAVDGNYQDIEKWYGSKGVSLRYVNVTDDRPITAATWDTRVGLSVTGLSVSLGGKEILHDVSVRSGRGEIVMIAGRNGSGKTTLLRAIMNFIPKTSGRVMADGVDISEMEPFRIAQYAGYLSHNPLSYLFHQTLDEELRFSERYLSRDRHAESALNGDGNYDGRYISGLLGLEGMIQRFPREFSCGERELAAIACTLVGGRKILLLDEPTRGMDYWKKSKFMSVIRKISRDSGISVLMTTHDKFLLASFADRIYRMEDGRIAESEFSECAA</sequence>
<keyword evidence="2" id="KW-0813">Transport</keyword>
<keyword evidence="3" id="KW-0547">Nucleotide-binding</keyword>
<dbReference type="GO" id="GO:0005524">
    <property type="term" value="F:ATP binding"/>
    <property type="evidence" value="ECO:0007669"/>
    <property type="project" value="UniProtKB-KW"/>
</dbReference>
<dbReference type="Proteomes" id="UP000716004">
    <property type="component" value="Unassembled WGS sequence"/>
</dbReference>
<evidence type="ECO:0000256" key="2">
    <source>
        <dbReference type="ARBA" id="ARBA00022448"/>
    </source>
</evidence>
<dbReference type="AlphaFoldDB" id="A0A8J8CFS5"/>
<feature type="domain" description="ABC transporter" evidence="6">
    <location>
        <begin position="2"/>
        <end position="241"/>
    </location>
</feature>
<evidence type="ECO:0000256" key="1">
    <source>
        <dbReference type="ARBA" id="ARBA00004236"/>
    </source>
</evidence>
<gene>
    <name evidence="7" type="ORF">J9259_05065</name>
</gene>
<dbReference type="InterPro" id="IPR050095">
    <property type="entry name" value="ECF_ABC_transporter_ATP-bd"/>
</dbReference>
<evidence type="ECO:0000313" key="7">
    <source>
        <dbReference type="EMBL" id="MBX8631872.1"/>
    </source>
</evidence>
<dbReference type="SMART" id="SM00382">
    <property type="entry name" value="AAA"/>
    <property type="match status" value="2"/>
</dbReference>
<dbReference type="GO" id="GO:0016887">
    <property type="term" value="F:ATP hydrolysis activity"/>
    <property type="evidence" value="ECO:0007669"/>
    <property type="project" value="InterPro"/>
</dbReference>
<organism evidence="7 8">
    <name type="scientific">Candidatus Sysuiplasma superficiale</name>
    <dbReference type="NCBI Taxonomy" id="2823368"/>
    <lineage>
        <taxon>Archaea</taxon>
        <taxon>Methanobacteriati</taxon>
        <taxon>Thermoplasmatota</taxon>
        <taxon>Thermoplasmata</taxon>
        <taxon>Candidatus Sysuiplasmatales</taxon>
        <taxon>Candidatus Sysuiplasmataceae</taxon>
        <taxon>Candidatus Sysuiplasma</taxon>
    </lineage>
</organism>
<dbReference type="PROSITE" id="PS00211">
    <property type="entry name" value="ABC_TRANSPORTER_1"/>
    <property type="match status" value="1"/>
</dbReference>
<feature type="domain" description="ABC transporter" evidence="6">
    <location>
        <begin position="261"/>
        <end position="489"/>
    </location>
</feature>
<dbReference type="Pfam" id="PF00005">
    <property type="entry name" value="ABC_tran"/>
    <property type="match status" value="2"/>
</dbReference>
<dbReference type="Gene3D" id="3.40.50.300">
    <property type="entry name" value="P-loop containing nucleotide triphosphate hydrolases"/>
    <property type="match status" value="2"/>
</dbReference>
<dbReference type="InterPro" id="IPR027417">
    <property type="entry name" value="P-loop_NTPase"/>
</dbReference>
<comment type="function">
    <text evidence="5">Probably part of an ABC transporter complex. Responsible for energy coupling to the transport system.</text>
</comment>
<comment type="subcellular location">
    <subcellularLocation>
        <location evidence="1">Cell membrane</location>
    </subcellularLocation>
</comment>
<dbReference type="EMBL" id="JAGVSJ010000010">
    <property type="protein sequence ID" value="MBX8631872.1"/>
    <property type="molecule type" value="Genomic_DNA"/>
</dbReference>
<dbReference type="InterPro" id="IPR015856">
    <property type="entry name" value="ABC_transpr_CbiO/EcfA_su"/>
</dbReference>
<dbReference type="InterPro" id="IPR003439">
    <property type="entry name" value="ABC_transporter-like_ATP-bd"/>
</dbReference>
<dbReference type="GO" id="GO:0043190">
    <property type="term" value="C:ATP-binding cassette (ABC) transporter complex"/>
    <property type="evidence" value="ECO:0007669"/>
    <property type="project" value="TreeGrafter"/>
</dbReference>
<reference evidence="7" key="1">
    <citation type="submission" date="2021-04" db="EMBL/GenBank/DDBJ databases">
        <title>Genomic insights into ecological role and evolution of a novel Thermoplasmata order Candidatus Sysuiplasmatales.</title>
        <authorList>
            <person name="Yuan Y."/>
        </authorList>
    </citation>
    <scope>NUCLEOTIDE SEQUENCE</scope>
    <source>
        <strain evidence="7">YP2-bin.285</strain>
    </source>
</reference>
<comment type="caution">
    <text evidence="7">The sequence shown here is derived from an EMBL/GenBank/DDBJ whole genome shotgun (WGS) entry which is preliminary data.</text>
</comment>
<evidence type="ECO:0000256" key="4">
    <source>
        <dbReference type="ARBA" id="ARBA00022840"/>
    </source>
</evidence>
<evidence type="ECO:0000256" key="3">
    <source>
        <dbReference type="ARBA" id="ARBA00022741"/>
    </source>
</evidence>
<accession>A0A8J8CFS5</accession>
<dbReference type="PROSITE" id="PS50893">
    <property type="entry name" value="ABC_TRANSPORTER_2"/>
    <property type="match status" value="2"/>
</dbReference>
<evidence type="ECO:0000256" key="5">
    <source>
        <dbReference type="ARBA" id="ARBA00025157"/>
    </source>
</evidence>
<protein>
    <submittedName>
        <fullName evidence="7">ATP-binding cassette domain-containing protein</fullName>
    </submittedName>
</protein>
<dbReference type="InterPro" id="IPR017871">
    <property type="entry name" value="ABC_transporter-like_CS"/>
</dbReference>
<name>A0A8J8CFS5_9ARCH</name>
<evidence type="ECO:0000259" key="6">
    <source>
        <dbReference type="PROSITE" id="PS50893"/>
    </source>
</evidence>
<proteinExistence type="predicted"/>
<keyword evidence="4 7" id="KW-0067">ATP-binding</keyword>
<dbReference type="CDD" id="cd03225">
    <property type="entry name" value="ABC_cobalt_CbiO_domain1"/>
    <property type="match status" value="2"/>
</dbReference>